<proteinExistence type="predicted"/>
<evidence type="ECO:0000313" key="3">
    <source>
        <dbReference type="RefSeq" id="XP_010252979.1"/>
    </source>
</evidence>
<dbReference type="RefSeq" id="XP_010252979.1">
    <property type="nucleotide sequence ID" value="XM_010254677.2"/>
</dbReference>
<organism evidence="1 2">
    <name type="scientific">Nelumbo nucifera</name>
    <name type="common">Sacred lotus</name>
    <dbReference type="NCBI Taxonomy" id="4432"/>
    <lineage>
        <taxon>Eukaryota</taxon>
        <taxon>Viridiplantae</taxon>
        <taxon>Streptophyta</taxon>
        <taxon>Embryophyta</taxon>
        <taxon>Tracheophyta</taxon>
        <taxon>Spermatophyta</taxon>
        <taxon>Magnoliopsida</taxon>
        <taxon>Proteales</taxon>
        <taxon>Nelumbonaceae</taxon>
        <taxon>Nelumbo</taxon>
    </lineage>
</organism>
<name>A0A1U7ZVE6_NELNU</name>
<protein>
    <submittedName>
        <fullName evidence="2 3">Uncharacterized protein LOC109113865 isoform X2</fullName>
    </submittedName>
</protein>
<dbReference type="AlphaFoldDB" id="A0A1U7ZVE6"/>
<dbReference type="GeneID" id="109113865"/>
<sequence>MERDSKKRRRDDDDEEKTDWDVCMKKQEHVGVGFEDSDIFKVSDPFRPFGVFDFPWLKDNLVLESEDWKFDDVFSASLGDVSVSVGGGVDFGGQCLCQTPALVEILPGDTLDEESWPCEGGMNDIDGGDCIWSSVLSQPLSTGFSKVPNA</sequence>
<accession>A0A1U7ZVE6</accession>
<reference evidence="2 3" key="1">
    <citation type="submission" date="2025-04" db="UniProtKB">
        <authorList>
            <consortium name="RefSeq"/>
        </authorList>
    </citation>
    <scope>IDENTIFICATION</scope>
</reference>
<evidence type="ECO:0000313" key="1">
    <source>
        <dbReference type="Proteomes" id="UP000189703"/>
    </source>
</evidence>
<evidence type="ECO:0000313" key="2">
    <source>
        <dbReference type="RefSeq" id="XP_010252978.1"/>
    </source>
</evidence>
<dbReference type="RefSeq" id="XP_010252978.1">
    <property type="nucleotide sequence ID" value="XM_010254676.2"/>
</dbReference>
<dbReference type="Proteomes" id="UP000189703">
    <property type="component" value="Unplaced"/>
</dbReference>
<keyword evidence="1" id="KW-1185">Reference proteome</keyword>
<gene>
    <name evidence="2 3" type="primary">LOC109113865</name>
</gene>
<dbReference type="OrthoDB" id="749393at2759"/>